<feature type="region of interest" description="Disordered" evidence="4">
    <location>
        <begin position="1"/>
        <end position="35"/>
    </location>
</feature>
<keyword evidence="7" id="KW-1185">Reference proteome</keyword>
<feature type="region of interest" description="Disordered" evidence="4">
    <location>
        <begin position="262"/>
        <end position="291"/>
    </location>
</feature>
<dbReference type="PANTHER" id="PTHR43390:SF1">
    <property type="entry name" value="CHLOROPLAST PROCESSING PEPTIDASE"/>
    <property type="match status" value="1"/>
</dbReference>
<keyword evidence="3" id="KW-0645">Protease</keyword>
<dbReference type="OrthoDB" id="9802919at2"/>
<dbReference type="NCBIfam" id="TIGR02227">
    <property type="entry name" value="sigpep_I_bact"/>
    <property type="match status" value="1"/>
</dbReference>
<dbReference type="EMBL" id="RXPE01000006">
    <property type="protein sequence ID" value="RTR28615.1"/>
    <property type="molecule type" value="Genomic_DNA"/>
</dbReference>
<dbReference type="AlphaFoldDB" id="A0A431VZM3"/>
<dbReference type="GO" id="GO:0004252">
    <property type="term" value="F:serine-type endopeptidase activity"/>
    <property type="evidence" value="ECO:0007669"/>
    <property type="project" value="InterPro"/>
</dbReference>
<gene>
    <name evidence="6" type="primary">lepB</name>
    <name evidence="6" type="ORF">EJ104_04480</name>
</gene>
<reference evidence="6 7" key="1">
    <citation type="submission" date="2018-12" db="EMBL/GenBank/DDBJ databases">
        <title>Deinococcus radiophilus ATCC 27603 genome sequencing and assembly.</title>
        <authorList>
            <person name="Maclea K.S."/>
            <person name="Maynard C.R."/>
        </authorList>
    </citation>
    <scope>NUCLEOTIDE SEQUENCE [LARGE SCALE GENOMIC DNA]</scope>
    <source>
        <strain evidence="6 7">ATCC 27603</strain>
    </source>
</reference>
<name>A0A431VZM3_9DEIO</name>
<keyword evidence="3 6" id="KW-0378">Hydrolase</keyword>
<comment type="caution">
    <text evidence="6">The sequence shown here is derived from an EMBL/GenBank/DDBJ whole genome shotgun (WGS) entry which is preliminary data.</text>
</comment>
<protein>
    <recommendedName>
        <fullName evidence="3">Signal peptidase I</fullName>
        <ecNumber evidence="3">3.4.21.89</ecNumber>
    </recommendedName>
</protein>
<dbReference type="CDD" id="cd06530">
    <property type="entry name" value="S26_SPase_I"/>
    <property type="match status" value="1"/>
</dbReference>
<feature type="active site" evidence="2">
    <location>
        <position position="75"/>
    </location>
</feature>
<dbReference type="EC" id="3.4.21.89" evidence="3"/>
<evidence type="ECO:0000313" key="7">
    <source>
        <dbReference type="Proteomes" id="UP000277766"/>
    </source>
</evidence>
<dbReference type="Gene3D" id="2.10.109.10">
    <property type="entry name" value="Umud Fragment, subunit A"/>
    <property type="match status" value="1"/>
</dbReference>
<evidence type="ECO:0000256" key="1">
    <source>
        <dbReference type="ARBA" id="ARBA00009370"/>
    </source>
</evidence>
<dbReference type="PRINTS" id="PR00727">
    <property type="entry name" value="LEADERPTASE"/>
</dbReference>
<proteinExistence type="inferred from homology"/>
<dbReference type="SUPFAM" id="SSF51306">
    <property type="entry name" value="LexA/Signal peptidase"/>
    <property type="match status" value="1"/>
</dbReference>
<feature type="domain" description="Peptidase S26" evidence="5">
    <location>
        <begin position="54"/>
        <end position="245"/>
    </location>
</feature>
<evidence type="ECO:0000256" key="2">
    <source>
        <dbReference type="PIRSR" id="PIRSR600223-1"/>
    </source>
</evidence>
<dbReference type="InterPro" id="IPR019533">
    <property type="entry name" value="Peptidase_S26"/>
</dbReference>
<dbReference type="Proteomes" id="UP000277766">
    <property type="component" value="Unassembled WGS sequence"/>
</dbReference>
<comment type="similarity">
    <text evidence="1 3">Belongs to the peptidase S26 family.</text>
</comment>
<evidence type="ECO:0000313" key="6">
    <source>
        <dbReference type="EMBL" id="RTR28615.1"/>
    </source>
</evidence>
<dbReference type="GO" id="GO:0016020">
    <property type="term" value="C:membrane"/>
    <property type="evidence" value="ECO:0007669"/>
    <property type="project" value="UniProtKB-SubCell"/>
</dbReference>
<dbReference type="InterPro" id="IPR036286">
    <property type="entry name" value="LexA/Signal_pep-like_sf"/>
</dbReference>
<dbReference type="InterPro" id="IPR000223">
    <property type="entry name" value="Pept_S26A_signal_pept_1"/>
</dbReference>
<comment type="catalytic activity">
    <reaction evidence="3">
        <text>Cleavage of hydrophobic, N-terminal signal or leader sequences from secreted and periplasmic proteins.</text>
        <dbReference type="EC" id="3.4.21.89"/>
    </reaction>
</comment>
<evidence type="ECO:0000256" key="3">
    <source>
        <dbReference type="RuleBase" id="RU362042"/>
    </source>
</evidence>
<dbReference type="RefSeq" id="WP_126351564.1">
    <property type="nucleotide sequence ID" value="NZ_CP086380.1"/>
</dbReference>
<sequence>MSDFQDPHGQPQAAQEAGQSPQPSRVTGAPAAQTVTVPRRRSPLARFWKEWGEPIVFALLITQFIATMVRVDGASMMPNLRHQERVIVPKYETWLHRMGVGEFERGDIVVFKPPRAAAAVVPTLRDDFLGLWTYRPFLIKRIIGVEGDRIRIQGGEVWINDKPLDSSFTTDYWQEQGCWDRDSAIANQATSAGQGIVPDQLELTVPEGHYFVMGDNRHPSGSEDSRSFGTVPLSDVAGRAAAVVWPLQRPNELSYDCAANQTVNPSQDQESAFRTLPAPPAFDQLEQQLGQ</sequence>
<organism evidence="6 7">
    <name type="scientific">Deinococcus radiophilus</name>
    <dbReference type="NCBI Taxonomy" id="32062"/>
    <lineage>
        <taxon>Bacteria</taxon>
        <taxon>Thermotogati</taxon>
        <taxon>Deinococcota</taxon>
        <taxon>Deinococci</taxon>
        <taxon>Deinococcales</taxon>
        <taxon>Deinococcaceae</taxon>
        <taxon>Deinococcus</taxon>
    </lineage>
</organism>
<feature type="compositionally biased region" description="Polar residues" evidence="4">
    <location>
        <begin position="262"/>
        <end position="272"/>
    </location>
</feature>
<comment type="subcellular location">
    <subcellularLocation>
        <location evidence="3">Membrane</location>
        <topology evidence="3">Single-pass type II membrane protein</topology>
    </subcellularLocation>
</comment>
<evidence type="ECO:0000256" key="4">
    <source>
        <dbReference type="SAM" id="MobiDB-lite"/>
    </source>
</evidence>
<dbReference type="GO" id="GO:0006465">
    <property type="term" value="P:signal peptide processing"/>
    <property type="evidence" value="ECO:0007669"/>
    <property type="project" value="InterPro"/>
</dbReference>
<evidence type="ECO:0000259" key="5">
    <source>
        <dbReference type="Pfam" id="PF10502"/>
    </source>
</evidence>
<dbReference type="PANTHER" id="PTHR43390">
    <property type="entry name" value="SIGNAL PEPTIDASE I"/>
    <property type="match status" value="1"/>
</dbReference>
<dbReference type="Pfam" id="PF10502">
    <property type="entry name" value="Peptidase_S26"/>
    <property type="match status" value="1"/>
</dbReference>
<accession>A0A431VZM3</accession>
<dbReference type="GO" id="GO:0009003">
    <property type="term" value="F:signal peptidase activity"/>
    <property type="evidence" value="ECO:0007669"/>
    <property type="project" value="UniProtKB-EC"/>
</dbReference>
<feature type="active site" evidence="2">
    <location>
        <position position="140"/>
    </location>
</feature>